<dbReference type="RefSeq" id="WP_264843648.1">
    <property type="nucleotide sequence ID" value="NZ_AP025628.1"/>
</dbReference>
<dbReference type="EMBL" id="AP025628">
    <property type="protein sequence ID" value="BDG59527.1"/>
    <property type="molecule type" value="Genomic_DNA"/>
</dbReference>
<reference evidence="9" key="1">
    <citation type="submission" date="2022-03" db="EMBL/GenBank/DDBJ databases">
        <title>Complete genome sequence of Caldinitratiruptor microaerophilus.</title>
        <authorList>
            <person name="Mukaiyama R."/>
            <person name="Nishiyama T."/>
            <person name="Ueda K."/>
        </authorList>
    </citation>
    <scope>NUCLEOTIDE SEQUENCE</scope>
    <source>
        <strain evidence="9">JCM 16183</strain>
    </source>
</reference>
<dbReference type="Pfam" id="PF12911">
    <property type="entry name" value="OppC_N"/>
    <property type="match status" value="1"/>
</dbReference>
<dbReference type="PANTHER" id="PTHR43386:SF25">
    <property type="entry name" value="PEPTIDE ABC TRANSPORTER PERMEASE PROTEIN"/>
    <property type="match status" value="1"/>
</dbReference>
<evidence type="ECO:0000313" key="10">
    <source>
        <dbReference type="Proteomes" id="UP001163687"/>
    </source>
</evidence>
<keyword evidence="2 7" id="KW-0813">Transport</keyword>
<dbReference type="KEGG" id="cmic:caldi_06170"/>
<evidence type="ECO:0000256" key="5">
    <source>
        <dbReference type="ARBA" id="ARBA00022989"/>
    </source>
</evidence>
<evidence type="ECO:0000256" key="2">
    <source>
        <dbReference type="ARBA" id="ARBA00022448"/>
    </source>
</evidence>
<gene>
    <name evidence="9" type="ORF">caldi_06170</name>
</gene>
<dbReference type="GO" id="GO:0055085">
    <property type="term" value="P:transmembrane transport"/>
    <property type="evidence" value="ECO:0007669"/>
    <property type="project" value="InterPro"/>
</dbReference>
<dbReference type="InterPro" id="IPR035906">
    <property type="entry name" value="MetI-like_sf"/>
</dbReference>
<keyword evidence="5 7" id="KW-1133">Transmembrane helix</keyword>
<dbReference type="CDD" id="cd06261">
    <property type="entry name" value="TM_PBP2"/>
    <property type="match status" value="1"/>
</dbReference>
<dbReference type="GO" id="GO:0005886">
    <property type="term" value="C:plasma membrane"/>
    <property type="evidence" value="ECO:0007669"/>
    <property type="project" value="UniProtKB-SubCell"/>
</dbReference>
<keyword evidence="10" id="KW-1185">Reference proteome</keyword>
<dbReference type="PANTHER" id="PTHR43386">
    <property type="entry name" value="OLIGOPEPTIDE TRANSPORT SYSTEM PERMEASE PROTEIN APPC"/>
    <property type="match status" value="1"/>
</dbReference>
<protein>
    <submittedName>
        <fullName evidence="9">Peptide ABC transporter permease</fullName>
    </submittedName>
</protein>
<accession>A0AA35CID8</accession>
<keyword evidence="6 7" id="KW-0472">Membrane</keyword>
<feature type="transmembrane region" description="Helical" evidence="7">
    <location>
        <begin position="16"/>
        <end position="37"/>
    </location>
</feature>
<organism evidence="9 10">
    <name type="scientific">Caldinitratiruptor microaerophilus</name>
    <dbReference type="NCBI Taxonomy" id="671077"/>
    <lineage>
        <taxon>Bacteria</taxon>
        <taxon>Bacillati</taxon>
        <taxon>Bacillota</taxon>
        <taxon>Clostridia</taxon>
        <taxon>Eubacteriales</taxon>
        <taxon>Symbiobacteriaceae</taxon>
        <taxon>Caldinitratiruptor</taxon>
    </lineage>
</organism>
<keyword evidence="3" id="KW-1003">Cell membrane</keyword>
<feature type="transmembrane region" description="Helical" evidence="7">
    <location>
        <begin position="243"/>
        <end position="264"/>
    </location>
</feature>
<dbReference type="PROSITE" id="PS50928">
    <property type="entry name" value="ABC_TM1"/>
    <property type="match status" value="1"/>
</dbReference>
<dbReference type="Pfam" id="PF00528">
    <property type="entry name" value="BPD_transp_1"/>
    <property type="match status" value="1"/>
</dbReference>
<proteinExistence type="inferred from homology"/>
<dbReference type="InterPro" id="IPR050366">
    <property type="entry name" value="BP-dependent_transpt_permease"/>
</dbReference>
<name>A0AA35CID8_9FIRM</name>
<dbReference type="AlphaFoldDB" id="A0AA35CID8"/>
<feature type="domain" description="ABC transmembrane type-1" evidence="8">
    <location>
        <begin position="77"/>
        <end position="265"/>
    </location>
</feature>
<dbReference type="SUPFAM" id="SSF161098">
    <property type="entry name" value="MetI-like"/>
    <property type="match status" value="1"/>
</dbReference>
<comment type="subcellular location">
    <subcellularLocation>
        <location evidence="1 7">Cell membrane</location>
        <topology evidence="1 7">Multi-pass membrane protein</topology>
    </subcellularLocation>
</comment>
<feature type="transmembrane region" description="Helical" evidence="7">
    <location>
        <begin position="79"/>
        <end position="104"/>
    </location>
</feature>
<dbReference type="Proteomes" id="UP001163687">
    <property type="component" value="Chromosome"/>
</dbReference>
<dbReference type="InterPro" id="IPR000515">
    <property type="entry name" value="MetI-like"/>
</dbReference>
<evidence type="ECO:0000256" key="1">
    <source>
        <dbReference type="ARBA" id="ARBA00004651"/>
    </source>
</evidence>
<evidence type="ECO:0000259" key="8">
    <source>
        <dbReference type="PROSITE" id="PS50928"/>
    </source>
</evidence>
<feature type="transmembrane region" description="Helical" evidence="7">
    <location>
        <begin position="125"/>
        <end position="150"/>
    </location>
</feature>
<sequence length="282" mass="30183">MVISRRLWRALRRYPTVWLGLAIVAVVCLGAALAPWVSPYDPTALDVPNRLSAPSPLHRLGTDDFGRDVWSRILYGARVSVLVGGAVTLVTSVAGVVLGLLAGYYPRADHLIMRLMDGLMAFPAILLAIAIMAALGPHVINVIAALSAVYTPRTVRVVRAGALSLRNADYVQAARALGCSDARILFRHILPGVLSPLVVQATFTFANAVLAEASLSFLGAGVPPEQPSWGGMLAEGRSYIRQAPWMTVYPGLAIALTVLGLNMLGDGVRDFLDPRARKEQVI</sequence>
<evidence type="ECO:0000256" key="7">
    <source>
        <dbReference type="RuleBase" id="RU363032"/>
    </source>
</evidence>
<evidence type="ECO:0000256" key="3">
    <source>
        <dbReference type="ARBA" id="ARBA00022475"/>
    </source>
</evidence>
<dbReference type="InterPro" id="IPR025966">
    <property type="entry name" value="OppC_N"/>
</dbReference>
<evidence type="ECO:0000256" key="6">
    <source>
        <dbReference type="ARBA" id="ARBA00023136"/>
    </source>
</evidence>
<comment type="similarity">
    <text evidence="7">Belongs to the binding-protein-dependent transport system permease family.</text>
</comment>
<dbReference type="Gene3D" id="1.10.3720.10">
    <property type="entry name" value="MetI-like"/>
    <property type="match status" value="1"/>
</dbReference>
<evidence type="ECO:0000313" key="9">
    <source>
        <dbReference type="EMBL" id="BDG59527.1"/>
    </source>
</evidence>
<evidence type="ECO:0000256" key="4">
    <source>
        <dbReference type="ARBA" id="ARBA00022692"/>
    </source>
</evidence>
<keyword evidence="4 7" id="KW-0812">Transmembrane</keyword>